<organism evidence="1 2">
    <name type="scientific">Pseudomonas duriflava</name>
    <dbReference type="NCBI Taxonomy" id="459528"/>
    <lineage>
        <taxon>Bacteria</taxon>
        <taxon>Pseudomonadati</taxon>
        <taxon>Pseudomonadota</taxon>
        <taxon>Gammaproteobacteria</taxon>
        <taxon>Pseudomonadales</taxon>
        <taxon>Pseudomonadaceae</taxon>
        <taxon>Pseudomonas</taxon>
    </lineage>
</organism>
<comment type="caution">
    <text evidence="1">The sequence shown here is derived from an EMBL/GenBank/DDBJ whole genome shotgun (WGS) entry which is preliminary data.</text>
</comment>
<name>A0A562QPR3_9PSED</name>
<protein>
    <submittedName>
        <fullName evidence="1">Uncharacterized protein</fullName>
    </submittedName>
</protein>
<evidence type="ECO:0000313" key="2">
    <source>
        <dbReference type="Proteomes" id="UP000316905"/>
    </source>
</evidence>
<proteinExistence type="predicted"/>
<dbReference type="EMBL" id="VLKY01000001">
    <property type="protein sequence ID" value="TWI58724.1"/>
    <property type="molecule type" value="Genomic_DNA"/>
</dbReference>
<dbReference type="Proteomes" id="UP000316905">
    <property type="component" value="Unassembled WGS sequence"/>
</dbReference>
<dbReference type="RefSeq" id="WP_145137318.1">
    <property type="nucleotide sequence ID" value="NZ_VLKY01000001.1"/>
</dbReference>
<accession>A0A562QPR3</accession>
<gene>
    <name evidence="1" type="ORF">IQ22_00436</name>
</gene>
<dbReference type="AlphaFoldDB" id="A0A562QPR3"/>
<keyword evidence="2" id="KW-1185">Reference proteome</keyword>
<reference evidence="1 2" key="1">
    <citation type="journal article" date="2015" name="Stand. Genomic Sci.">
        <title>Genomic Encyclopedia of Bacterial and Archaeal Type Strains, Phase III: the genomes of soil and plant-associated and newly described type strains.</title>
        <authorList>
            <person name="Whitman W.B."/>
            <person name="Woyke T."/>
            <person name="Klenk H.P."/>
            <person name="Zhou Y."/>
            <person name="Lilburn T.G."/>
            <person name="Beck B.J."/>
            <person name="De Vos P."/>
            <person name="Vandamme P."/>
            <person name="Eisen J.A."/>
            <person name="Garrity G."/>
            <person name="Hugenholtz P."/>
            <person name="Kyrpides N.C."/>
        </authorList>
    </citation>
    <scope>NUCLEOTIDE SEQUENCE [LARGE SCALE GENOMIC DNA]</scope>
    <source>
        <strain evidence="1 2">CGMCC 1.6858</strain>
    </source>
</reference>
<sequence length="99" mass="11427">MFDQQIICKNRRDECVANTRIYKGICSNQAQFLCFFASFLCEKHQKKANEILGVKLVAFNGKLLLYTLMAIDARSFVYLDSLRMIFAVSLWSVPQGHKE</sequence>
<evidence type="ECO:0000313" key="1">
    <source>
        <dbReference type="EMBL" id="TWI58724.1"/>
    </source>
</evidence>